<dbReference type="InterPro" id="IPR017974">
    <property type="entry name" value="Claudin_CS"/>
</dbReference>
<accession>A0A6P7IV10</accession>
<evidence type="ECO:0000313" key="10">
    <source>
        <dbReference type="RefSeq" id="XP_028267952.1"/>
    </source>
</evidence>
<dbReference type="AlphaFoldDB" id="A0A6P7IV10"/>
<keyword evidence="9" id="KW-1185">Reference proteome</keyword>
<comment type="similarity">
    <text evidence="1 8">Belongs to the claudin family.</text>
</comment>
<dbReference type="RefSeq" id="XP_028267952.1">
    <property type="nucleotide sequence ID" value="XM_028412151.1"/>
</dbReference>
<comment type="function">
    <text evidence="8">Claudins function as major constituents of the tight junction complexes that regulate the permeability of epithelia.</text>
</comment>
<evidence type="ECO:0000256" key="3">
    <source>
        <dbReference type="ARBA" id="ARBA00022475"/>
    </source>
</evidence>
<dbReference type="Pfam" id="PF00822">
    <property type="entry name" value="PMP22_Claudin"/>
    <property type="match status" value="1"/>
</dbReference>
<evidence type="ECO:0000256" key="6">
    <source>
        <dbReference type="ARBA" id="ARBA00022989"/>
    </source>
</evidence>
<evidence type="ECO:0000256" key="7">
    <source>
        <dbReference type="ARBA" id="ARBA00023136"/>
    </source>
</evidence>
<dbReference type="InParanoid" id="A0A6P7IV10"/>
<evidence type="ECO:0000256" key="5">
    <source>
        <dbReference type="ARBA" id="ARBA00022949"/>
    </source>
</evidence>
<keyword evidence="3 8" id="KW-1003">Cell membrane</keyword>
<dbReference type="Gene3D" id="1.20.140.150">
    <property type="match status" value="1"/>
</dbReference>
<dbReference type="PRINTS" id="PR01077">
    <property type="entry name" value="CLAUDIN"/>
</dbReference>
<dbReference type="GO" id="GO:0005198">
    <property type="term" value="F:structural molecule activity"/>
    <property type="evidence" value="ECO:0007669"/>
    <property type="project" value="InterPro"/>
</dbReference>
<evidence type="ECO:0000256" key="2">
    <source>
        <dbReference type="ARBA" id="ARBA00022427"/>
    </source>
</evidence>
<dbReference type="InterPro" id="IPR004031">
    <property type="entry name" value="PMP22/EMP/MP20/Claudin"/>
</dbReference>
<evidence type="ECO:0000256" key="8">
    <source>
        <dbReference type="RuleBase" id="RU060637"/>
    </source>
</evidence>
<dbReference type="PANTHER" id="PTHR12002">
    <property type="entry name" value="CLAUDIN"/>
    <property type="match status" value="1"/>
</dbReference>
<feature type="transmembrane region" description="Helical" evidence="8">
    <location>
        <begin position="153"/>
        <end position="172"/>
    </location>
</feature>
<dbReference type="PROSITE" id="PS01346">
    <property type="entry name" value="CLAUDIN"/>
    <property type="match status" value="1"/>
</dbReference>
<keyword evidence="2 8" id="KW-0796">Tight junction</keyword>
<keyword evidence="4 8" id="KW-0812">Transmembrane</keyword>
<keyword evidence="6 8" id="KW-1133">Transmembrane helix</keyword>
<protein>
    <recommendedName>
        <fullName evidence="8">Claudin</fullName>
    </recommendedName>
</protein>
<dbReference type="GO" id="GO:0005923">
    <property type="term" value="C:bicellular tight junction"/>
    <property type="evidence" value="ECO:0007669"/>
    <property type="project" value="UniProtKB-SubCell"/>
</dbReference>
<sequence>MGSPRVQTVCLALGVIGLIGVIVCCAVPRWSVFKDFGTVKKTTILEGLWMTCELQSTGLQQCRAFDVWIDPSLQASRAMTITSCLLSGLSLLMLFYTASFTTCMENKDAKRKNSQVAKVGLLLAGLLIIIAVSLFTFQALVFGRMHMLGECIYVGWASGLLLLLAGGLLCCFNRPDGSSREDARCYTTTVYCNVPAPMNKLHVA</sequence>
<evidence type="ECO:0000313" key="9">
    <source>
        <dbReference type="Proteomes" id="UP000515145"/>
    </source>
</evidence>
<feature type="transmembrane region" description="Helical" evidence="8">
    <location>
        <begin position="78"/>
        <end position="98"/>
    </location>
</feature>
<name>A0A6P7IV10_9TELE</name>
<evidence type="ECO:0000256" key="1">
    <source>
        <dbReference type="ARBA" id="ARBA00008295"/>
    </source>
</evidence>
<keyword evidence="5 8" id="KW-0965">Cell junction</keyword>
<feature type="transmembrane region" description="Helical" evidence="8">
    <location>
        <begin position="9"/>
        <end position="30"/>
    </location>
</feature>
<dbReference type="InterPro" id="IPR006187">
    <property type="entry name" value="Claudin"/>
</dbReference>
<comment type="subcellular location">
    <subcellularLocation>
        <location evidence="8">Cell junction</location>
        <location evidence="8">Tight junction</location>
    </subcellularLocation>
    <subcellularLocation>
        <location evidence="8">Cell membrane</location>
        <topology evidence="8">Multi-pass membrane protein</topology>
    </subcellularLocation>
</comment>
<dbReference type="Proteomes" id="UP000515145">
    <property type="component" value="Chromosome 8"/>
</dbReference>
<proteinExistence type="inferred from homology"/>
<organism evidence="9 10">
    <name type="scientific">Parambassis ranga</name>
    <name type="common">Indian glassy fish</name>
    <dbReference type="NCBI Taxonomy" id="210632"/>
    <lineage>
        <taxon>Eukaryota</taxon>
        <taxon>Metazoa</taxon>
        <taxon>Chordata</taxon>
        <taxon>Craniata</taxon>
        <taxon>Vertebrata</taxon>
        <taxon>Euteleostomi</taxon>
        <taxon>Actinopterygii</taxon>
        <taxon>Neopterygii</taxon>
        <taxon>Teleostei</taxon>
        <taxon>Neoteleostei</taxon>
        <taxon>Acanthomorphata</taxon>
        <taxon>Ovalentaria</taxon>
        <taxon>Ambassidae</taxon>
        <taxon>Parambassis</taxon>
    </lineage>
</organism>
<dbReference type="GeneID" id="114439939"/>
<dbReference type="OrthoDB" id="10597256at2759"/>
<evidence type="ECO:0000256" key="4">
    <source>
        <dbReference type="ARBA" id="ARBA00022692"/>
    </source>
</evidence>
<reference evidence="10" key="1">
    <citation type="submission" date="2025-08" db="UniProtKB">
        <authorList>
            <consortium name="RefSeq"/>
        </authorList>
    </citation>
    <scope>IDENTIFICATION</scope>
</reference>
<dbReference type="GO" id="GO:0005886">
    <property type="term" value="C:plasma membrane"/>
    <property type="evidence" value="ECO:0007669"/>
    <property type="project" value="UniProtKB-SubCell"/>
</dbReference>
<keyword evidence="7 8" id="KW-0472">Membrane</keyword>
<feature type="transmembrane region" description="Helical" evidence="8">
    <location>
        <begin position="119"/>
        <end position="141"/>
    </location>
</feature>
<gene>
    <name evidence="10" type="primary">LOC114439939</name>
</gene>